<accession>A0ABU1DDZ9</accession>
<dbReference type="Proteomes" id="UP001181622">
    <property type="component" value="Unassembled WGS sequence"/>
</dbReference>
<dbReference type="SMART" id="SM00858">
    <property type="entry name" value="SAF"/>
    <property type="match status" value="1"/>
</dbReference>
<dbReference type="InterPro" id="IPR031571">
    <property type="entry name" value="RcpC_dom"/>
</dbReference>
<dbReference type="InterPro" id="IPR017592">
    <property type="entry name" value="Pilus_assmbl_Flp-typ_CpaB"/>
</dbReference>
<gene>
    <name evidence="3" type="primary">cpaB</name>
    <name evidence="3" type="ORF">IHQ68_06510</name>
</gene>
<feature type="chain" id="PRO_5046824738" evidence="1">
    <location>
        <begin position="20"/>
        <end position="267"/>
    </location>
</feature>
<dbReference type="InterPro" id="IPR013974">
    <property type="entry name" value="SAF"/>
</dbReference>
<dbReference type="NCBIfam" id="TIGR03177">
    <property type="entry name" value="pilus_cpaB"/>
    <property type="match status" value="1"/>
</dbReference>
<dbReference type="Pfam" id="PF16976">
    <property type="entry name" value="RcpC"/>
    <property type="match status" value="1"/>
</dbReference>
<feature type="domain" description="SAF" evidence="2">
    <location>
        <begin position="45"/>
        <end position="113"/>
    </location>
</feature>
<evidence type="ECO:0000259" key="2">
    <source>
        <dbReference type="SMART" id="SM00858"/>
    </source>
</evidence>
<protein>
    <submittedName>
        <fullName evidence="3">Flp pilus assembly protein CpaB</fullName>
    </submittedName>
</protein>
<reference evidence="3" key="1">
    <citation type="submission" date="2020-10" db="EMBL/GenBank/DDBJ databases">
        <authorList>
            <person name="Abbas A."/>
            <person name="Razzaq R."/>
            <person name="Waqas M."/>
            <person name="Abbas N."/>
            <person name="Nielsen T.K."/>
            <person name="Hansen L.H."/>
            <person name="Hussain S."/>
            <person name="Shahid M."/>
        </authorList>
    </citation>
    <scope>NUCLEOTIDE SEQUENCE</scope>
    <source>
        <strain evidence="3">S14</strain>
    </source>
</reference>
<comment type="caution">
    <text evidence="3">The sequence shown here is derived from an EMBL/GenBank/DDBJ whole genome shotgun (WGS) entry which is preliminary data.</text>
</comment>
<sequence>MKAARLAVLGIALAAGAGAAYFAGGSGEQPEQSPAPVSEKPLPTVEVLVAAHDIALGGSVRAEDLRWQAWPMEAASAAYLQKSASPDAIEKTAGSIARSPFVAGEPIRPEKLIKSGNGSGYMAAILPAGMRAISIEISPETGAGGFILPNDRVDVLLTRRQSGRSGRDESYTQTLSENIRVLAIDQMVEDKDGQKVVVGKTATLELTPQQAEMISLSRQQGVISLALRALVDSGPTAVDPNAAPADPRRGNNTVTIVRFGVASQGGQ</sequence>
<keyword evidence="1" id="KW-0732">Signal</keyword>
<dbReference type="CDD" id="cd11614">
    <property type="entry name" value="SAF_CpaB_FlgA_like"/>
    <property type="match status" value="1"/>
</dbReference>
<dbReference type="Pfam" id="PF08666">
    <property type="entry name" value="SAF"/>
    <property type="match status" value="1"/>
</dbReference>
<evidence type="ECO:0000313" key="4">
    <source>
        <dbReference type="Proteomes" id="UP001181622"/>
    </source>
</evidence>
<dbReference type="EMBL" id="JADBEO010000010">
    <property type="protein sequence ID" value="MDR4306268.1"/>
    <property type="molecule type" value="Genomic_DNA"/>
</dbReference>
<evidence type="ECO:0000256" key="1">
    <source>
        <dbReference type="SAM" id="SignalP"/>
    </source>
</evidence>
<dbReference type="RefSeq" id="WP_309390011.1">
    <property type="nucleotide sequence ID" value="NZ_JADBEO010000010.1"/>
</dbReference>
<organism evidence="3 4">
    <name type="scientific">Chelatococcus sambhunathii</name>
    <dbReference type="NCBI Taxonomy" id="363953"/>
    <lineage>
        <taxon>Bacteria</taxon>
        <taxon>Pseudomonadati</taxon>
        <taxon>Pseudomonadota</taxon>
        <taxon>Alphaproteobacteria</taxon>
        <taxon>Hyphomicrobiales</taxon>
        <taxon>Chelatococcaceae</taxon>
        <taxon>Chelatococcus</taxon>
    </lineage>
</organism>
<name>A0ABU1DDZ9_9HYPH</name>
<feature type="signal peptide" evidence="1">
    <location>
        <begin position="1"/>
        <end position="19"/>
    </location>
</feature>
<proteinExistence type="predicted"/>
<keyword evidence="4" id="KW-1185">Reference proteome</keyword>
<evidence type="ECO:0000313" key="3">
    <source>
        <dbReference type="EMBL" id="MDR4306268.1"/>
    </source>
</evidence>